<name>A0A1T4Z9F4_9ACTN</name>
<accession>A0A1T4Z9F4</accession>
<dbReference type="RefSeq" id="WP_078701066.1">
    <property type="nucleotide sequence ID" value="NZ_LT796768.1"/>
</dbReference>
<dbReference type="AlphaFoldDB" id="A0A1T4Z9F4"/>
<dbReference type="STRING" id="1736691.SAMN06295964_3196"/>
<dbReference type="Proteomes" id="UP000191040">
    <property type="component" value="Chromosome I"/>
</dbReference>
<dbReference type="OrthoDB" id="3787809at2"/>
<reference evidence="2" key="1">
    <citation type="submission" date="2017-02" db="EMBL/GenBank/DDBJ databases">
        <authorList>
            <person name="Varghese N."/>
            <person name="Submissions S."/>
        </authorList>
    </citation>
    <scope>NUCLEOTIDE SEQUENCE [LARGE SCALE GENOMIC DNA]</scope>
    <source>
        <strain evidence="2">9H-4</strain>
    </source>
</reference>
<gene>
    <name evidence="1" type="ORF">SAMN06295964_3196</name>
</gene>
<organism evidence="1 2">
    <name type="scientific">Aeromicrobium choanae</name>
    <dbReference type="NCBI Taxonomy" id="1736691"/>
    <lineage>
        <taxon>Bacteria</taxon>
        <taxon>Bacillati</taxon>
        <taxon>Actinomycetota</taxon>
        <taxon>Actinomycetes</taxon>
        <taxon>Propionibacteriales</taxon>
        <taxon>Nocardioidaceae</taxon>
        <taxon>Aeromicrobium</taxon>
    </lineage>
</organism>
<evidence type="ECO:0000313" key="2">
    <source>
        <dbReference type="Proteomes" id="UP000191040"/>
    </source>
</evidence>
<proteinExistence type="predicted"/>
<sequence length="71" mass="7500">MTTTEYELTIDGGLGPVLRNALGPDLEARTGTYTTLRAESTSDLASLLAALHARGLRIESVFIVEPPAATL</sequence>
<protein>
    <submittedName>
        <fullName evidence="1">Uncharacterized protein</fullName>
    </submittedName>
</protein>
<evidence type="ECO:0000313" key="1">
    <source>
        <dbReference type="EMBL" id="SKB10241.1"/>
    </source>
</evidence>
<dbReference type="EMBL" id="LT796768">
    <property type="protein sequence ID" value="SKB10241.1"/>
    <property type="molecule type" value="Genomic_DNA"/>
</dbReference>
<keyword evidence="2" id="KW-1185">Reference proteome</keyword>